<sequence length="550" mass="61029">MYKTSFFKKTLLAVMAIFLYSCDKDFNAIGDGLVGDDHFGLESEKYDVLAFNQEVTPVQSNNMTPNALGIFDNPLFGTTTANFVTQVGLESYPPTIGIAPVVDSVKIEIPYFSHVIATGKEGDSTYELDSIYGDKNGKLKLSVYESGIQMRNSYFSGGNQLPQFYYTDQNNEFSNKKVGERLNNGGALENDEFYFSSKEIVIKTTNSDKTVTTERKKPQMTLHLNTQFFQDKILKADASKLAAEDVFQEYFKGLYFNVEKSGSSPSNMALINFSEGKITIFYKAKTEATSDVESKKIVLNLKGASAATSNTANFLADARNPEYESAITTNVNKTVGDEKLYLKGGQGSLAIIKLFNQTDVMGYDEKGNVVNASNKVPDELDEIRYNVANKNWKVNEANLVFYIDATKMTGTEEPNRVYLYNFTDNTVLADYSSDPSSAYGGLITVGSDKRGKSYKIRITSHFRNLIKDATAKNVDLGLVVSQSATMLTFNALKNKIQINDDPIEYFSVAPRTSVMNPLGTVLFGGKKGGSPDSEQEKKRLRLEVYYTKPN</sequence>
<comment type="caution">
    <text evidence="1">The sequence shown here is derived from an EMBL/GenBank/DDBJ whole genome shotgun (WGS) entry which is preliminary data.</text>
</comment>
<dbReference type="OrthoDB" id="1466062at2"/>
<dbReference type="AlphaFoldDB" id="A0A444VWZ1"/>
<dbReference type="Pfam" id="PF14092">
    <property type="entry name" value="DUF4270"/>
    <property type="match status" value="1"/>
</dbReference>
<accession>A0A444VWZ1</accession>
<proteinExistence type="predicted"/>
<dbReference type="Proteomes" id="UP000290433">
    <property type="component" value="Unassembled WGS sequence"/>
</dbReference>
<organism evidence="1 2">
    <name type="scientific">Flavobacterium anhuiense</name>
    <dbReference type="NCBI Taxonomy" id="459526"/>
    <lineage>
        <taxon>Bacteria</taxon>
        <taxon>Pseudomonadati</taxon>
        <taxon>Bacteroidota</taxon>
        <taxon>Flavobacteriia</taxon>
        <taxon>Flavobacteriales</taxon>
        <taxon>Flavobacteriaceae</taxon>
        <taxon>Flavobacterium</taxon>
    </lineage>
</organism>
<keyword evidence="1" id="KW-0449">Lipoprotein</keyword>
<dbReference type="PROSITE" id="PS51257">
    <property type="entry name" value="PROKAR_LIPOPROTEIN"/>
    <property type="match status" value="1"/>
</dbReference>
<protein>
    <submittedName>
        <fullName evidence="1">Putative lipoprotein</fullName>
    </submittedName>
</protein>
<evidence type="ECO:0000313" key="2">
    <source>
        <dbReference type="Proteomes" id="UP000290433"/>
    </source>
</evidence>
<dbReference type="EMBL" id="JUIV01000011">
    <property type="protein sequence ID" value="RYJ38101.1"/>
    <property type="molecule type" value="Genomic_DNA"/>
</dbReference>
<name>A0A444VWZ1_9FLAO</name>
<dbReference type="InterPro" id="IPR025366">
    <property type="entry name" value="DUF4270"/>
</dbReference>
<reference evidence="1 2" key="1">
    <citation type="submission" date="2014-12" db="EMBL/GenBank/DDBJ databases">
        <title>Genome sequence of Flavobacterium anhuiense RCM74.</title>
        <authorList>
            <person name="Kim J.F."/>
            <person name="Song J.Y."/>
            <person name="Kwak M.-J."/>
            <person name="Lee S.-W."/>
        </authorList>
    </citation>
    <scope>NUCLEOTIDE SEQUENCE [LARGE SCALE GENOMIC DNA]</scope>
    <source>
        <strain evidence="1 2">RCM74</strain>
    </source>
</reference>
<dbReference type="RefSeq" id="WP_129747876.1">
    <property type="nucleotide sequence ID" value="NZ_JUIV01000011.1"/>
</dbReference>
<gene>
    <name evidence="1" type="ORF">NU08_3004</name>
</gene>
<evidence type="ECO:0000313" key="1">
    <source>
        <dbReference type="EMBL" id="RYJ38101.1"/>
    </source>
</evidence>